<organism evidence="2 3">
    <name type="scientific">Chondromyces apiculatus DSM 436</name>
    <dbReference type="NCBI Taxonomy" id="1192034"/>
    <lineage>
        <taxon>Bacteria</taxon>
        <taxon>Pseudomonadati</taxon>
        <taxon>Myxococcota</taxon>
        <taxon>Polyangia</taxon>
        <taxon>Polyangiales</taxon>
        <taxon>Polyangiaceae</taxon>
        <taxon>Chondromyces</taxon>
    </lineage>
</organism>
<evidence type="ECO:0000256" key="1">
    <source>
        <dbReference type="SAM" id="MobiDB-lite"/>
    </source>
</evidence>
<name>A0A017SYR7_9BACT</name>
<protein>
    <submittedName>
        <fullName evidence="2">Uncharacterized protein</fullName>
    </submittedName>
</protein>
<feature type="region of interest" description="Disordered" evidence="1">
    <location>
        <begin position="92"/>
        <end position="121"/>
    </location>
</feature>
<evidence type="ECO:0000313" key="3">
    <source>
        <dbReference type="Proteomes" id="UP000019678"/>
    </source>
</evidence>
<reference evidence="2 3" key="1">
    <citation type="submission" date="2013-05" db="EMBL/GenBank/DDBJ databases">
        <title>Genome assembly of Chondromyces apiculatus DSM 436.</title>
        <authorList>
            <person name="Sharma G."/>
            <person name="Khatri I."/>
            <person name="Kaur C."/>
            <person name="Mayilraj S."/>
            <person name="Subramanian S."/>
        </authorList>
    </citation>
    <scope>NUCLEOTIDE SEQUENCE [LARGE SCALE GENOMIC DNA]</scope>
    <source>
        <strain evidence="2 3">DSM 436</strain>
    </source>
</reference>
<feature type="compositionally biased region" description="Polar residues" evidence="1">
    <location>
        <begin position="93"/>
        <end position="115"/>
    </location>
</feature>
<evidence type="ECO:0000313" key="2">
    <source>
        <dbReference type="EMBL" id="EYF02073.1"/>
    </source>
</evidence>
<sequence>MEVAAEEQVDVLREEIARGLRVGEIVERVMDEGQAEAGQRVSPGVRGEAVHLILGEEELAAVGVVAAQPRGVEADHVDIEGEVAHTARHAVTSAMSPVKQTRSPGMPSLTSSLRLSRQACPRTRLRRNGSLSRVPRSCKSEM</sequence>
<comment type="caution">
    <text evidence="2">The sequence shown here is derived from an EMBL/GenBank/DDBJ whole genome shotgun (WGS) entry which is preliminary data.</text>
</comment>
<dbReference type="EMBL" id="ASRX01000067">
    <property type="protein sequence ID" value="EYF02073.1"/>
    <property type="molecule type" value="Genomic_DNA"/>
</dbReference>
<keyword evidence="3" id="KW-1185">Reference proteome</keyword>
<dbReference type="Proteomes" id="UP000019678">
    <property type="component" value="Unassembled WGS sequence"/>
</dbReference>
<gene>
    <name evidence="2" type="ORF">CAP_7552</name>
</gene>
<accession>A0A017SYR7</accession>
<dbReference type="AlphaFoldDB" id="A0A017SYR7"/>
<proteinExistence type="predicted"/>